<evidence type="ECO:0008006" key="4">
    <source>
        <dbReference type="Google" id="ProtNLM"/>
    </source>
</evidence>
<gene>
    <name evidence="2" type="ORF">B4O97_13035</name>
</gene>
<dbReference type="STRING" id="1963862.B4O97_13035"/>
<protein>
    <recommendedName>
        <fullName evidence="4">Protein SirB1 N-terminal domain-containing protein</fullName>
    </recommendedName>
</protein>
<proteinExistence type="predicted"/>
<name>A0A1Y1RXB3_9SPIO</name>
<evidence type="ECO:0000313" key="2">
    <source>
        <dbReference type="EMBL" id="ORC34232.1"/>
    </source>
</evidence>
<keyword evidence="1" id="KW-0732">Signal</keyword>
<dbReference type="Proteomes" id="UP000192343">
    <property type="component" value="Unassembled WGS sequence"/>
</dbReference>
<reference evidence="2 3" key="1">
    <citation type="submission" date="2017-03" db="EMBL/GenBank/DDBJ databases">
        <title>Draft Genome sequence of Marispirochaeta sp. strain JC444.</title>
        <authorList>
            <person name="Shivani Y."/>
            <person name="Subhash Y."/>
            <person name="Sasikala C."/>
            <person name="Ramana C."/>
        </authorList>
    </citation>
    <scope>NUCLEOTIDE SEQUENCE [LARGE SCALE GENOMIC DNA]</scope>
    <source>
        <strain evidence="2 3">JC444</strain>
    </source>
</reference>
<dbReference type="RefSeq" id="WP_083051451.1">
    <property type="nucleotide sequence ID" value="NZ_MWQY01000014.1"/>
</dbReference>
<evidence type="ECO:0000256" key="1">
    <source>
        <dbReference type="SAM" id="SignalP"/>
    </source>
</evidence>
<feature type="chain" id="PRO_5010997844" description="Protein SirB1 N-terminal domain-containing protein" evidence="1">
    <location>
        <begin position="24"/>
        <end position="474"/>
    </location>
</feature>
<dbReference type="AlphaFoldDB" id="A0A1Y1RXB3"/>
<feature type="signal peptide" evidence="1">
    <location>
        <begin position="1"/>
        <end position="23"/>
    </location>
</feature>
<dbReference type="OrthoDB" id="305390at2"/>
<comment type="caution">
    <text evidence="2">The sequence shown here is derived from an EMBL/GenBank/DDBJ whole genome shotgun (WGS) entry which is preliminary data.</text>
</comment>
<organism evidence="2 3">
    <name type="scientific">Marispirochaeta aestuarii</name>
    <dbReference type="NCBI Taxonomy" id="1963862"/>
    <lineage>
        <taxon>Bacteria</taxon>
        <taxon>Pseudomonadati</taxon>
        <taxon>Spirochaetota</taxon>
        <taxon>Spirochaetia</taxon>
        <taxon>Spirochaetales</taxon>
        <taxon>Spirochaetaceae</taxon>
        <taxon>Marispirochaeta</taxon>
    </lineage>
</organism>
<sequence>MKRGKKAALLTLLYILVNAGLGAEDYPRIEPSPWTSGIGSLDGPPAVSQLIEASLFASGLGEQDFPEYRNRIHSLLSGLPGYVREKSGALPAGEAVLHYLHEKLFTRYAEPQTLIHVSLNTGRYNCVSSAVLYAIAARFAGLQVEGVVTPDHAFCRVIENGTGTDVETTNPYGYNPGQKREFINAFGQTGFTYVPPGNYHLRTGIDERELVGLILQNRISRLQRENRIDLAVPLAVDRYAMTRTERTEAEMRKEFINYTSVLNGERRFDEALEFLDAVRLRWGENDEYSNILDTLLYNSSVIAGRDGREEEALARLSFRHGMGDLSEESFLKYRHILGDGLIYRYSTTRGPLDSLTELERLHDDGLISDATYSEYLAVLHIRRAKEIALDQGDLAALEYFRDHELQKSTDQRIRQAFEIFTHNAAAFYHNRFVALFREKRYREAGNLIQEGLDELSGNPLLLRDQQILRQAQNP</sequence>
<evidence type="ECO:0000313" key="3">
    <source>
        <dbReference type="Proteomes" id="UP000192343"/>
    </source>
</evidence>
<keyword evidence="3" id="KW-1185">Reference proteome</keyword>
<dbReference type="EMBL" id="MWQY01000014">
    <property type="protein sequence ID" value="ORC34232.1"/>
    <property type="molecule type" value="Genomic_DNA"/>
</dbReference>
<accession>A0A1Y1RXB3</accession>